<reference evidence="1 2" key="1">
    <citation type="journal article" date="2016" name="Nat. Commun.">
        <title>Thousands of microbial genomes shed light on interconnected biogeochemical processes in an aquifer system.</title>
        <authorList>
            <person name="Anantharaman K."/>
            <person name="Brown C.T."/>
            <person name="Hug L.A."/>
            <person name="Sharon I."/>
            <person name="Castelle C.J."/>
            <person name="Probst A.J."/>
            <person name="Thomas B.C."/>
            <person name="Singh A."/>
            <person name="Wilkins M.J."/>
            <person name="Karaoz U."/>
            <person name="Brodie E.L."/>
            <person name="Williams K.H."/>
            <person name="Hubbard S.S."/>
            <person name="Banfield J.F."/>
        </authorList>
    </citation>
    <scope>NUCLEOTIDE SEQUENCE [LARGE SCALE GENOMIC DNA]</scope>
</reference>
<protein>
    <submittedName>
        <fullName evidence="1">Uncharacterized protein</fullName>
    </submittedName>
</protein>
<evidence type="ECO:0000313" key="2">
    <source>
        <dbReference type="Proteomes" id="UP000177369"/>
    </source>
</evidence>
<evidence type="ECO:0000313" key="1">
    <source>
        <dbReference type="EMBL" id="OGD89254.1"/>
    </source>
</evidence>
<proteinExistence type="predicted"/>
<dbReference type="AlphaFoldDB" id="A0A1F5GBQ2"/>
<dbReference type="EMBL" id="MFBD01000008">
    <property type="protein sequence ID" value="OGD89254.1"/>
    <property type="molecule type" value="Genomic_DNA"/>
</dbReference>
<sequence>MSTTLERDRMDAQTDYLSNPRETLETLANLHRQAGMRPEQSDQLAEILKVVGDVTNQLDRQEENSTVTEVASKAA</sequence>
<dbReference type="Proteomes" id="UP000177369">
    <property type="component" value="Unassembled WGS sequence"/>
</dbReference>
<accession>A0A1F5GBQ2</accession>
<dbReference type="STRING" id="1797714.A3D04_01295"/>
<gene>
    <name evidence="1" type="ORF">A3D04_01295</name>
</gene>
<comment type="caution">
    <text evidence="1">The sequence shown here is derived from an EMBL/GenBank/DDBJ whole genome shotgun (WGS) entry which is preliminary data.</text>
</comment>
<name>A0A1F5GBQ2_9BACT</name>
<organism evidence="1 2">
    <name type="scientific">Candidatus Curtissbacteria bacterium RIFCSPHIGHO2_02_FULL_40_16b</name>
    <dbReference type="NCBI Taxonomy" id="1797714"/>
    <lineage>
        <taxon>Bacteria</taxon>
        <taxon>Candidatus Curtissiibacteriota</taxon>
    </lineage>
</organism>